<dbReference type="Pfam" id="PF13561">
    <property type="entry name" value="adh_short_C2"/>
    <property type="match status" value="1"/>
</dbReference>
<proteinExistence type="inferred from homology"/>
<dbReference type="Proteomes" id="UP001243844">
    <property type="component" value="Unassembled WGS sequence"/>
</dbReference>
<dbReference type="AlphaFoldDB" id="A0AAW8J8X7"/>
<dbReference type="PRINTS" id="PR01397">
    <property type="entry name" value="DHBDHDRGNASE"/>
</dbReference>
<sequence>MTKENKDIITNHQTQKVAWVTGIHQGIGAQIMQQLNEHNIYVVGFDCCVPQVDNNRLAELHQCDVSDAMQVTTLCQTLMTSRPPDYFIHAAGVLHLDDHDTLPLEAWQNTFEVNTFAPFYFLKQLSPYFRQKCSGCIVMVSSNAAHAPRMKMAAYGASKAALTSFSQTVGLELAEFGVRVNIISPGSTATPMLQQLWHDQSGEQKTIRGNLAEYKVGIPLQKIALAEDIANAVLFLISDQATHITMHDLVVDGGATLGR</sequence>
<name>A0AAW8J8X7_9GAMM</name>
<dbReference type="GO" id="GO:0019290">
    <property type="term" value="P:siderophore biosynthetic process"/>
    <property type="evidence" value="ECO:0007669"/>
    <property type="project" value="InterPro"/>
</dbReference>
<dbReference type="EMBL" id="JAVIDL010000020">
    <property type="protein sequence ID" value="MDQ8936229.1"/>
    <property type="molecule type" value="Genomic_DNA"/>
</dbReference>
<dbReference type="InterPro" id="IPR036291">
    <property type="entry name" value="NAD(P)-bd_dom_sf"/>
</dbReference>
<dbReference type="PROSITE" id="PS00061">
    <property type="entry name" value="ADH_SHORT"/>
    <property type="match status" value="1"/>
</dbReference>
<evidence type="ECO:0000256" key="1">
    <source>
        <dbReference type="ARBA" id="ARBA00006484"/>
    </source>
</evidence>
<evidence type="ECO:0000256" key="3">
    <source>
        <dbReference type="NCBIfam" id="TIGR04316"/>
    </source>
</evidence>
<protein>
    <recommendedName>
        <fullName evidence="3">2,3-dihydro-2,3-dihydroxybenzoate dehydrogenase</fullName>
        <ecNumber evidence="3">1.3.1.28</ecNumber>
    </recommendedName>
</protein>
<dbReference type="EC" id="1.3.1.28" evidence="3"/>
<gene>
    <name evidence="4" type="primary">dhbA</name>
    <name evidence="4" type="ORF">RFH47_10890</name>
</gene>
<dbReference type="InterPro" id="IPR003560">
    <property type="entry name" value="DHB_DH"/>
</dbReference>
<comment type="caution">
    <text evidence="4">The sequence shown here is derived from an EMBL/GenBank/DDBJ whole genome shotgun (WGS) entry which is preliminary data.</text>
</comment>
<dbReference type="Gene3D" id="3.40.50.720">
    <property type="entry name" value="NAD(P)-binding Rossmann-like Domain"/>
    <property type="match status" value="1"/>
</dbReference>
<comment type="similarity">
    <text evidence="1">Belongs to the short-chain dehydrogenases/reductases (SDR) family.</text>
</comment>
<evidence type="ECO:0000313" key="5">
    <source>
        <dbReference type="Proteomes" id="UP001243844"/>
    </source>
</evidence>
<dbReference type="GO" id="GO:0008667">
    <property type="term" value="F:2,3-dihydro-2,3-dihydroxybenzoate dehydrogenase activity"/>
    <property type="evidence" value="ECO:0007669"/>
    <property type="project" value="UniProtKB-UniRule"/>
</dbReference>
<accession>A0AAW8J8X7</accession>
<dbReference type="InterPro" id="IPR002347">
    <property type="entry name" value="SDR_fam"/>
</dbReference>
<organism evidence="4 5">
    <name type="scientific">Acinetobacter rudis</name>
    <dbReference type="NCBI Taxonomy" id="632955"/>
    <lineage>
        <taxon>Bacteria</taxon>
        <taxon>Pseudomonadati</taxon>
        <taxon>Pseudomonadota</taxon>
        <taxon>Gammaproteobacteria</taxon>
        <taxon>Moraxellales</taxon>
        <taxon>Moraxellaceae</taxon>
        <taxon>Acinetobacter</taxon>
    </lineage>
</organism>
<dbReference type="NCBIfam" id="TIGR04316">
    <property type="entry name" value="dhbA_paeA"/>
    <property type="match status" value="1"/>
</dbReference>
<dbReference type="PANTHER" id="PTHR24321:SF13">
    <property type="entry name" value="2,3-DIHYDRO-2,3-DIHYDROXYBENZOATE DEHYDROGENASE"/>
    <property type="match status" value="1"/>
</dbReference>
<evidence type="ECO:0000313" key="4">
    <source>
        <dbReference type="EMBL" id="MDQ8936229.1"/>
    </source>
</evidence>
<reference evidence="4" key="1">
    <citation type="submission" date="2023-08" db="EMBL/GenBank/DDBJ databases">
        <title>Emergence of clinically-relevant ST2 carbapenem-resistant Acinetobacter baumannii strains in hospital sewages in Zhejiang, East of China.</title>
        <authorList>
            <person name="Kaichao C."/>
            <person name="Zhang R."/>
        </authorList>
    </citation>
    <scope>NUCLEOTIDE SEQUENCE</scope>
    <source>
        <strain evidence="4">M-RB-37</strain>
    </source>
</reference>
<evidence type="ECO:0000256" key="2">
    <source>
        <dbReference type="ARBA" id="ARBA00023002"/>
    </source>
</evidence>
<dbReference type="PRINTS" id="PR00080">
    <property type="entry name" value="SDRFAMILY"/>
</dbReference>
<dbReference type="PANTHER" id="PTHR24321">
    <property type="entry name" value="DEHYDROGENASES, SHORT CHAIN"/>
    <property type="match status" value="1"/>
</dbReference>
<dbReference type="InterPro" id="IPR020904">
    <property type="entry name" value="Sc_DH/Rdtase_CS"/>
</dbReference>
<dbReference type="SUPFAM" id="SSF51735">
    <property type="entry name" value="NAD(P)-binding Rossmann-fold domains"/>
    <property type="match status" value="1"/>
</dbReference>
<keyword evidence="2 4" id="KW-0560">Oxidoreductase</keyword>
<dbReference type="NCBIfam" id="NF006074">
    <property type="entry name" value="PRK08220.1"/>
    <property type="match status" value="1"/>
</dbReference>